<proteinExistence type="predicted"/>
<dbReference type="InterPro" id="IPR001810">
    <property type="entry name" value="F-box_dom"/>
</dbReference>
<evidence type="ECO:0000313" key="3">
    <source>
        <dbReference type="Proteomes" id="UP000624244"/>
    </source>
</evidence>
<accession>A0A8H5ZAL1</accession>
<name>A0A8H5ZAL1_COCSA</name>
<sequence>MNNLPQELVDKICSYIPSEDLKHVLTLNRQFRYGAERYFGFFDEYTIKEDNTEFLSRYSCHRLLYLKEVIFKPMLPPVLKPPDGEELPCRESAEEICEKDESFTRQVQNLFNTLSQLEQQAGEMHASGRYRLSSTVLRRTSHILYGVYIAFHSLEIHNNGNDKFRESKLDLRAIIDLTSKFPNLEYLGCKTGGFEWHETTGEIESETHFKHDWEGPRRDGRHEFANVVLSPSFELPKSLKRASLDFLNPLTRAVDISQSRPLPDLLGPAVRDLFSSSLGILSNNFRQLQIRAMIDKSLFPTDASTGPRCLNMEILEVVFHPAHPNGSWYFHGPQGEVRNVMGFKITDEHYPPYEKTELDEEMEYLHDERPNGDPHDGNSQYLITPDEHRLRPLFKSFAEAAIHMASLKSSRRLNWAVGSWYSDPELHGLFQRIGSGRYGEDLDEEWVLDRASEVLLIRRWTNNRFVSDELKRSSFLYYFIWNSIILLPREDLKNVFMLSHQFQSSAEKYSGFFEKYTLDTDIDSRYTALPEELNHWLITLGRILLTLGVCTSWKLSFPSLRLLVRHEFKLDLRVLIDLAMKFPNLEYLGIRTGGFEWCETLYGHLEDPVKYYYSDWAGPRRDARNDFAAAVSSLHNQLPKLLRWACLNFLNPLKHAFVGIDHNEPLVNLFEPSFARPSPPSTSATMYDRREHFLAEGGTAPIWPKLEKLEVVFHIARPDGTWYFQRMLGKGSDSVGYLVTQASYSPYEVTELDERMESLINDTNYDDLHYRYNQFRFAPYDRLSPLLEGFTKATLRMKYFKEAVIWCPLICNDEYTKDYFPWREHQVNPKL</sequence>
<gene>
    <name evidence="2" type="ORF">GGP41_007494</name>
</gene>
<comment type="caution">
    <text evidence="2">The sequence shown here is derived from an EMBL/GenBank/DDBJ whole genome shotgun (WGS) entry which is preliminary data.</text>
</comment>
<feature type="domain" description="F-box" evidence="1">
    <location>
        <begin position="1"/>
        <end position="45"/>
    </location>
</feature>
<dbReference type="PROSITE" id="PS50181">
    <property type="entry name" value="FBOX"/>
    <property type="match status" value="1"/>
</dbReference>
<dbReference type="EMBL" id="WNKQ01000022">
    <property type="protein sequence ID" value="KAF5844468.1"/>
    <property type="molecule type" value="Genomic_DNA"/>
</dbReference>
<reference evidence="2" key="1">
    <citation type="submission" date="2019-11" db="EMBL/GenBank/DDBJ databases">
        <title>Bipolaris sorokiniana Genome sequencing.</title>
        <authorList>
            <person name="Wang H."/>
        </authorList>
    </citation>
    <scope>NUCLEOTIDE SEQUENCE</scope>
</reference>
<dbReference type="Proteomes" id="UP000624244">
    <property type="component" value="Unassembled WGS sequence"/>
</dbReference>
<protein>
    <recommendedName>
        <fullName evidence="1">F-box domain-containing protein</fullName>
    </recommendedName>
</protein>
<dbReference type="AlphaFoldDB" id="A0A8H5ZAL1"/>
<organism evidence="2 3">
    <name type="scientific">Cochliobolus sativus</name>
    <name type="common">Common root rot and spot blotch fungus</name>
    <name type="synonym">Bipolaris sorokiniana</name>
    <dbReference type="NCBI Taxonomy" id="45130"/>
    <lineage>
        <taxon>Eukaryota</taxon>
        <taxon>Fungi</taxon>
        <taxon>Dikarya</taxon>
        <taxon>Ascomycota</taxon>
        <taxon>Pezizomycotina</taxon>
        <taxon>Dothideomycetes</taxon>
        <taxon>Pleosporomycetidae</taxon>
        <taxon>Pleosporales</taxon>
        <taxon>Pleosporineae</taxon>
        <taxon>Pleosporaceae</taxon>
        <taxon>Bipolaris</taxon>
    </lineage>
</organism>
<evidence type="ECO:0000259" key="1">
    <source>
        <dbReference type="PROSITE" id="PS50181"/>
    </source>
</evidence>
<evidence type="ECO:0000313" key="2">
    <source>
        <dbReference type="EMBL" id="KAF5844468.1"/>
    </source>
</evidence>